<proteinExistence type="predicted"/>
<evidence type="ECO:0000256" key="1">
    <source>
        <dbReference type="SAM" id="Phobius"/>
    </source>
</evidence>
<comment type="caution">
    <text evidence="3">The sequence shown here is derived from an EMBL/GenBank/DDBJ whole genome shotgun (WGS) entry which is preliminary data.</text>
</comment>
<dbReference type="InterPro" id="IPR025295">
    <property type="entry name" value="eCIS_core_dom"/>
</dbReference>
<name>A0ABS4WH23_9MICC</name>
<feature type="transmembrane region" description="Helical" evidence="1">
    <location>
        <begin position="86"/>
        <end position="108"/>
    </location>
</feature>
<accession>A0ABS4WH23</accession>
<keyword evidence="1" id="KW-1133">Transmembrane helix</keyword>
<dbReference type="EMBL" id="JAGIOE010000001">
    <property type="protein sequence ID" value="MBP2375510.1"/>
    <property type="molecule type" value="Genomic_DNA"/>
</dbReference>
<dbReference type="Proteomes" id="UP000766570">
    <property type="component" value="Unassembled WGS sequence"/>
</dbReference>
<dbReference type="RefSeq" id="WP_209909268.1">
    <property type="nucleotide sequence ID" value="NZ_BAAAMI010000013.1"/>
</dbReference>
<organism evidence="3 4">
    <name type="scientific">Paeniglutamicibacter psychrophenolicus</name>
    <dbReference type="NCBI Taxonomy" id="257454"/>
    <lineage>
        <taxon>Bacteria</taxon>
        <taxon>Bacillati</taxon>
        <taxon>Actinomycetota</taxon>
        <taxon>Actinomycetes</taxon>
        <taxon>Micrococcales</taxon>
        <taxon>Micrococcaceae</taxon>
        <taxon>Paeniglutamicibacter</taxon>
    </lineage>
</organism>
<reference evidence="3 4" key="1">
    <citation type="submission" date="2021-03" db="EMBL/GenBank/DDBJ databases">
        <title>Sequencing the genomes of 1000 actinobacteria strains.</title>
        <authorList>
            <person name="Klenk H.-P."/>
        </authorList>
    </citation>
    <scope>NUCLEOTIDE SEQUENCE [LARGE SCALE GENOMIC DNA]</scope>
    <source>
        <strain evidence="3 4">DSM 15454</strain>
    </source>
</reference>
<sequence length="167" mass="18021">MNTWVRTREVANWLNLSTISGMALAFAARCPVVRGERGILLARNYTPALPRAGAFTVGNVVFFRAPPHGPKPDPRLLAHEEAHSTQYALCLGLPFLPLYFAAAGYSWLRTSDPASRNIFERAAGLQAGGYREVPVRKLAPVLAAQLRRVLRTGPETPPAASTGGTTA</sequence>
<gene>
    <name evidence="3" type="ORF">JOF46_003422</name>
</gene>
<protein>
    <recommendedName>
        <fullName evidence="2">eCIS core domain-containing protein</fullName>
    </recommendedName>
</protein>
<evidence type="ECO:0000259" key="2">
    <source>
        <dbReference type="Pfam" id="PF13699"/>
    </source>
</evidence>
<evidence type="ECO:0000313" key="3">
    <source>
        <dbReference type="EMBL" id="MBP2375510.1"/>
    </source>
</evidence>
<keyword evidence="4" id="KW-1185">Reference proteome</keyword>
<keyword evidence="1" id="KW-0812">Transmembrane</keyword>
<feature type="domain" description="eCIS core" evidence="2">
    <location>
        <begin position="51"/>
        <end position="87"/>
    </location>
</feature>
<keyword evidence="1" id="KW-0472">Membrane</keyword>
<evidence type="ECO:0000313" key="4">
    <source>
        <dbReference type="Proteomes" id="UP000766570"/>
    </source>
</evidence>
<dbReference type="Pfam" id="PF13699">
    <property type="entry name" value="eCIS_core"/>
    <property type="match status" value="1"/>
</dbReference>
<feature type="transmembrane region" description="Helical" evidence="1">
    <location>
        <begin position="12"/>
        <end position="28"/>
    </location>
</feature>